<feature type="coiled-coil region" evidence="7">
    <location>
        <begin position="223"/>
        <end position="254"/>
    </location>
</feature>
<evidence type="ECO:0000256" key="5">
    <source>
        <dbReference type="ARBA" id="ARBA00023163"/>
    </source>
</evidence>
<evidence type="ECO:0000256" key="4">
    <source>
        <dbReference type="ARBA" id="ARBA00023125"/>
    </source>
</evidence>
<dbReference type="PANTHER" id="PTHR31307:SF40">
    <property type="entry name" value="TRIHELIX TRANSCRIPTION FACTOR ENAP1-RELATED"/>
    <property type="match status" value="1"/>
</dbReference>
<dbReference type="GO" id="GO:0005634">
    <property type="term" value="C:nucleus"/>
    <property type="evidence" value="ECO:0007669"/>
    <property type="project" value="UniProtKB-SubCell"/>
</dbReference>
<sequence length="279" mass="31670">MENKGAHNAPRTHHGGGVVGGGGREDCWSEGATAILIEAWGDRYVRLNRGNLRQKDWKEVADAVNARQNGVKPRKSDIQCKNRIDTLKKKYKLEKAKPPPSKWPFYYRIDSLIGNNAVSTSSKKPPAVTFTVKRSKPKLNPNPIVGVYSGPSSLKSRLNSSGSTESSFSGRRQDDDDDDDDDDADVVVLDRRVRKHRMDSVDFSDEAACRELARAILKFGEIYERIESSKQQQLMELERQRMEFTKDLECQRLNMFMEAQLELEKRKRPKYSPGPGNKL</sequence>
<keyword evidence="3 7" id="KW-0175">Coiled coil</keyword>
<protein>
    <recommendedName>
        <fullName evidence="9">Myb/SANT-like DNA-binding domain-containing protein</fullName>
    </recommendedName>
</protein>
<dbReference type="Pfam" id="PF13837">
    <property type="entry name" value="Myb_DNA-bind_4"/>
    <property type="match status" value="1"/>
</dbReference>
<proteinExistence type="predicted"/>
<dbReference type="FunFam" id="1.10.10.60:FF:000104">
    <property type="entry name" value="trihelix transcription factor ASIL2"/>
    <property type="match status" value="1"/>
</dbReference>
<dbReference type="Proteomes" id="UP001415857">
    <property type="component" value="Unassembled WGS sequence"/>
</dbReference>
<name>A0AAP0X3L9_LIQFO</name>
<keyword evidence="6" id="KW-0539">Nucleus</keyword>
<gene>
    <name evidence="10" type="ORF">L1049_012000</name>
</gene>
<dbReference type="AlphaFoldDB" id="A0AAP0X3L9"/>
<evidence type="ECO:0000259" key="9">
    <source>
        <dbReference type="Pfam" id="PF13837"/>
    </source>
</evidence>
<feature type="region of interest" description="Disordered" evidence="8">
    <location>
        <begin position="134"/>
        <end position="183"/>
    </location>
</feature>
<evidence type="ECO:0000256" key="8">
    <source>
        <dbReference type="SAM" id="MobiDB-lite"/>
    </source>
</evidence>
<comment type="caution">
    <text evidence="10">The sequence shown here is derived from an EMBL/GenBank/DDBJ whole genome shotgun (WGS) entry which is preliminary data.</text>
</comment>
<evidence type="ECO:0000256" key="6">
    <source>
        <dbReference type="ARBA" id="ARBA00023242"/>
    </source>
</evidence>
<keyword evidence="2" id="KW-0805">Transcription regulation</keyword>
<feature type="domain" description="Myb/SANT-like DNA-binding" evidence="9">
    <location>
        <begin position="26"/>
        <end position="112"/>
    </location>
</feature>
<dbReference type="GO" id="GO:0000976">
    <property type="term" value="F:transcription cis-regulatory region binding"/>
    <property type="evidence" value="ECO:0007669"/>
    <property type="project" value="TreeGrafter"/>
</dbReference>
<evidence type="ECO:0000313" key="10">
    <source>
        <dbReference type="EMBL" id="KAK9283750.1"/>
    </source>
</evidence>
<evidence type="ECO:0000256" key="7">
    <source>
        <dbReference type="SAM" id="Coils"/>
    </source>
</evidence>
<evidence type="ECO:0000256" key="3">
    <source>
        <dbReference type="ARBA" id="ARBA00023054"/>
    </source>
</evidence>
<dbReference type="PANTHER" id="PTHR31307">
    <property type="entry name" value="TRIHELIX TRANSCRIPTION FACTOR ASIL2"/>
    <property type="match status" value="1"/>
</dbReference>
<evidence type="ECO:0000256" key="2">
    <source>
        <dbReference type="ARBA" id="ARBA00023015"/>
    </source>
</evidence>
<feature type="region of interest" description="Disordered" evidence="8">
    <location>
        <begin position="1"/>
        <end position="23"/>
    </location>
</feature>
<keyword evidence="4" id="KW-0238">DNA-binding</keyword>
<dbReference type="Gene3D" id="1.10.10.60">
    <property type="entry name" value="Homeodomain-like"/>
    <property type="match status" value="1"/>
</dbReference>
<evidence type="ECO:0000313" key="11">
    <source>
        <dbReference type="Proteomes" id="UP001415857"/>
    </source>
</evidence>
<dbReference type="EMBL" id="JBBPBK010000006">
    <property type="protein sequence ID" value="KAK9283750.1"/>
    <property type="molecule type" value="Genomic_DNA"/>
</dbReference>
<evidence type="ECO:0000256" key="1">
    <source>
        <dbReference type="ARBA" id="ARBA00004123"/>
    </source>
</evidence>
<comment type="subcellular location">
    <subcellularLocation>
        <location evidence="1">Nucleus</location>
    </subcellularLocation>
</comment>
<organism evidence="10 11">
    <name type="scientific">Liquidambar formosana</name>
    <name type="common">Formosan gum</name>
    <dbReference type="NCBI Taxonomy" id="63359"/>
    <lineage>
        <taxon>Eukaryota</taxon>
        <taxon>Viridiplantae</taxon>
        <taxon>Streptophyta</taxon>
        <taxon>Embryophyta</taxon>
        <taxon>Tracheophyta</taxon>
        <taxon>Spermatophyta</taxon>
        <taxon>Magnoliopsida</taxon>
        <taxon>eudicotyledons</taxon>
        <taxon>Gunneridae</taxon>
        <taxon>Pentapetalae</taxon>
        <taxon>Saxifragales</taxon>
        <taxon>Altingiaceae</taxon>
        <taxon>Liquidambar</taxon>
    </lineage>
</organism>
<feature type="compositionally biased region" description="Low complexity" evidence="8">
    <location>
        <begin position="149"/>
        <end position="169"/>
    </location>
</feature>
<dbReference type="InterPro" id="IPR044823">
    <property type="entry name" value="ASIL1/2-like"/>
</dbReference>
<keyword evidence="11" id="KW-1185">Reference proteome</keyword>
<accession>A0AAP0X3L9</accession>
<reference evidence="10 11" key="1">
    <citation type="journal article" date="2024" name="Plant J.">
        <title>Genome sequences and population genomics reveal climatic adaptation and genomic divergence between two closely related sweetgum species.</title>
        <authorList>
            <person name="Xu W.Q."/>
            <person name="Ren C.Q."/>
            <person name="Zhang X.Y."/>
            <person name="Comes H.P."/>
            <person name="Liu X.H."/>
            <person name="Li Y.G."/>
            <person name="Kettle C.J."/>
            <person name="Jalonen R."/>
            <person name="Gaisberger H."/>
            <person name="Ma Y.Z."/>
            <person name="Qiu Y.X."/>
        </authorList>
    </citation>
    <scope>NUCLEOTIDE SEQUENCE [LARGE SCALE GENOMIC DNA]</scope>
    <source>
        <strain evidence="10">Hangzhou</strain>
    </source>
</reference>
<keyword evidence="5" id="KW-0804">Transcription</keyword>
<dbReference type="InterPro" id="IPR044822">
    <property type="entry name" value="Myb_DNA-bind_4"/>
</dbReference>